<feature type="transmembrane region" description="Helical" evidence="14">
    <location>
        <begin position="71"/>
        <end position="90"/>
    </location>
</feature>
<comment type="catalytic activity">
    <reaction evidence="13 14">
        <text>di-trans,octa-cis-undecaprenyl diphosphate + H2O = di-trans,octa-cis-undecaprenyl phosphate + phosphate + H(+)</text>
        <dbReference type="Rhea" id="RHEA:28094"/>
        <dbReference type="ChEBI" id="CHEBI:15377"/>
        <dbReference type="ChEBI" id="CHEBI:15378"/>
        <dbReference type="ChEBI" id="CHEBI:43474"/>
        <dbReference type="ChEBI" id="CHEBI:58405"/>
        <dbReference type="ChEBI" id="CHEBI:60392"/>
        <dbReference type="EC" id="3.6.1.27"/>
    </reaction>
</comment>
<evidence type="ECO:0000256" key="12">
    <source>
        <dbReference type="ARBA" id="ARBA00032932"/>
    </source>
</evidence>
<gene>
    <name evidence="14" type="primary">uppP</name>
    <name evidence="15" type="ORF">UV06_C0004G0090</name>
</gene>
<keyword evidence="6 14" id="KW-0812">Transmembrane</keyword>
<evidence type="ECO:0000256" key="7">
    <source>
        <dbReference type="ARBA" id="ARBA00022801"/>
    </source>
</evidence>
<evidence type="ECO:0000256" key="6">
    <source>
        <dbReference type="ARBA" id="ARBA00022692"/>
    </source>
</evidence>
<evidence type="ECO:0000256" key="2">
    <source>
        <dbReference type="ARBA" id="ARBA00010621"/>
    </source>
</evidence>
<evidence type="ECO:0000256" key="11">
    <source>
        <dbReference type="ARBA" id="ARBA00032707"/>
    </source>
</evidence>
<keyword evidence="7 14" id="KW-0378">Hydrolase</keyword>
<dbReference type="PANTHER" id="PTHR30622:SF3">
    <property type="entry name" value="UNDECAPRENYL-DIPHOSPHATASE"/>
    <property type="match status" value="1"/>
</dbReference>
<dbReference type="PATRIC" id="fig|1618378.3.peg.564"/>
<evidence type="ECO:0000256" key="8">
    <source>
        <dbReference type="ARBA" id="ARBA00022989"/>
    </source>
</evidence>
<dbReference type="GO" id="GO:0009252">
    <property type="term" value="P:peptidoglycan biosynthetic process"/>
    <property type="evidence" value="ECO:0007669"/>
    <property type="project" value="UniProtKB-KW"/>
</dbReference>
<dbReference type="GO" id="GO:0005886">
    <property type="term" value="C:plasma membrane"/>
    <property type="evidence" value="ECO:0007669"/>
    <property type="project" value="UniProtKB-SubCell"/>
</dbReference>
<evidence type="ECO:0000313" key="16">
    <source>
        <dbReference type="Proteomes" id="UP000033854"/>
    </source>
</evidence>
<dbReference type="EC" id="3.6.1.27" evidence="3 14"/>
<comment type="function">
    <text evidence="14">Catalyzes the dephosphorylation of undecaprenyl diphosphate (UPP). Confers resistance to bacitracin.</text>
</comment>
<dbReference type="GO" id="GO:0071555">
    <property type="term" value="P:cell wall organization"/>
    <property type="evidence" value="ECO:0007669"/>
    <property type="project" value="UniProtKB-KW"/>
</dbReference>
<dbReference type="EMBL" id="LCDA01000004">
    <property type="protein sequence ID" value="KKS42955.1"/>
    <property type="molecule type" value="Genomic_DNA"/>
</dbReference>
<dbReference type="AlphaFoldDB" id="A0A0G0Z2D8"/>
<dbReference type="GO" id="GO:0050380">
    <property type="term" value="F:undecaprenyl-diphosphatase activity"/>
    <property type="evidence" value="ECO:0007669"/>
    <property type="project" value="UniProtKB-UniRule"/>
</dbReference>
<evidence type="ECO:0000256" key="4">
    <source>
        <dbReference type="ARBA" id="ARBA00021581"/>
    </source>
</evidence>
<evidence type="ECO:0000256" key="1">
    <source>
        <dbReference type="ARBA" id="ARBA00004651"/>
    </source>
</evidence>
<dbReference type="GO" id="GO:0008360">
    <property type="term" value="P:regulation of cell shape"/>
    <property type="evidence" value="ECO:0007669"/>
    <property type="project" value="UniProtKB-KW"/>
</dbReference>
<dbReference type="PANTHER" id="PTHR30622">
    <property type="entry name" value="UNDECAPRENYL-DIPHOSPHATASE"/>
    <property type="match status" value="1"/>
</dbReference>
<keyword evidence="14" id="KW-0133">Cell shape</keyword>
<dbReference type="GO" id="GO:0046677">
    <property type="term" value="P:response to antibiotic"/>
    <property type="evidence" value="ECO:0007669"/>
    <property type="project" value="UniProtKB-UniRule"/>
</dbReference>
<keyword evidence="14" id="KW-0961">Cell wall biogenesis/degradation</keyword>
<accession>A0A0G0Z2D8</accession>
<keyword evidence="8 14" id="KW-1133">Transmembrane helix</keyword>
<comment type="miscellaneous">
    <text evidence="14">Bacitracin is thought to be involved in the inhibition of peptidoglycan synthesis by sequestering undecaprenyl diphosphate, thereby reducing the pool of lipid carrier available.</text>
</comment>
<sequence length="256" mass="28185">MTNLQTIILAVVEGLTEFLPVSSTGHLILTQKLLGITTTEFTKSFDIFIQLSAILAVVVLYWKKIIGSRHLWRQLIVAFIPTGVLGLIFYKYVKGFLLDNVFVTVLALLIGGFILLIIDRLPKLALGSKKISELNSRSLLSVGLFQSLSMIPGVSRSAASIIGGLFSSLSRVEAVEFSFLLAIPTMIAASGYDLLKTGFSFTSREFFLLALGSLFSFLASILAVRSFTSFVAKHNFTVFAIYRIVFAFIVLWLLNP</sequence>
<proteinExistence type="inferred from homology"/>
<dbReference type="InterPro" id="IPR003824">
    <property type="entry name" value="UppP"/>
</dbReference>
<feature type="transmembrane region" description="Helical" evidence="14">
    <location>
        <begin position="206"/>
        <end position="224"/>
    </location>
</feature>
<evidence type="ECO:0000256" key="3">
    <source>
        <dbReference type="ARBA" id="ARBA00012374"/>
    </source>
</evidence>
<evidence type="ECO:0000256" key="10">
    <source>
        <dbReference type="ARBA" id="ARBA00023251"/>
    </source>
</evidence>
<dbReference type="Pfam" id="PF02673">
    <property type="entry name" value="BacA"/>
    <property type="match status" value="1"/>
</dbReference>
<evidence type="ECO:0000313" key="15">
    <source>
        <dbReference type="EMBL" id="KKS42955.1"/>
    </source>
</evidence>
<comment type="subcellular location">
    <subcellularLocation>
        <location evidence="1 14">Cell membrane</location>
        <topology evidence="1 14">Multi-pass membrane protein</topology>
    </subcellularLocation>
</comment>
<reference evidence="15 16" key="1">
    <citation type="journal article" date="2015" name="Nature">
        <title>rRNA introns, odd ribosomes, and small enigmatic genomes across a large radiation of phyla.</title>
        <authorList>
            <person name="Brown C.T."/>
            <person name="Hug L.A."/>
            <person name="Thomas B.C."/>
            <person name="Sharon I."/>
            <person name="Castelle C.J."/>
            <person name="Singh A."/>
            <person name="Wilkins M.J."/>
            <person name="Williams K.H."/>
            <person name="Banfield J.F."/>
        </authorList>
    </citation>
    <scope>NUCLEOTIDE SEQUENCE [LARGE SCALE GENOMIC DNA]</scope>
</reference>
<name>A0A0G0Z2D8_9BACT</name>
<keyword evidence="9 14" id="KW-0472">Membrane</keyword>
<feature type="transmembrane region" description="Helical" evidence="14">
    <location>
        <begin position="96"/>
        <end position="118"/>
    </location>
</feature>
<keyword evidence="14" id="KW-0573">Peptidoglycan synthesis</keyword>
<evidence type="ECO:0000256" key="13">
    <source>
        <dbReference type="ARBA" id="ARBA00047594"/>
    </source>
</evidence>
<keyword evidence="5 14" id="KW-1003">Cell membrane</keyword>
<evidence type="ECO:0000256" key="14">
    <source>
        <dbReference type="HAMAP-Rule" id="MF_01006"/>
    </source>
</evidence>
<organism evidence="15 16">
    <name type="scientific">Candidatus Collierbacteria bacterium GW2011_GWA2_42_17</name>
    <dbReference type="NCBI Taxonomy" id="1618378"/>
    <lineage>
        <taxon>Bacteria</taxon>
        <taxon>Candidatus Collieribacteriota</taxon>
    </lineage>
</organism>
<evidence type="ECO:0000256" key="9">
    <source>
        <dbReference type="ARBA" id="ARBA00023136"/>
    </source>
</evidence>
<feature type="transmembrane region" description="Helical" evidence="14">
    <location>
        <begin position="44"/>
        <end position="62"/>
    </location>
</feature>
<dbReference type="Proteomes" id="UP000033854">
    <property type="component" value="Unassembled WGS sequence"/>
</dbReference>
<comment type="similarity">
    <text evidence="2 14">Belongs to the UppP family.</text>
</comment>
<protein>
    <recommendedName>
        <fullName evidence="4 14">Undecaprenyl-diphosphatase</fullName>
        <ecNumber evidence="3 14">3.6.1.27</ecNumber>
    </recommendedName>
    <alternativeName>
        <fullName evidence="12 14">Bacitracin resistance protein</fullName>
    </alternativeName>
    <alternativeName>
        <fullName evidence="11 14">Undecaprenyl pyrophosphate phosphatase</fullName>
    </alternativeName>
</protein>
<feature type="transmembrane region" description="Helical" evidence="14">
    <location>
        <begin position="236"/>
        <end position="254"/>
    </location>
</feature>
<evidence type="ECO:0000256" key="5">
    <source>
        <dbReference type="ARBA" id="ARBA00022475"/>
    </source>
</evidence>
<dbReference type="HAMAP" id="MF_01006">
    <property type="entry name" value="Undec_diphosphatase"/>
    <property type="match status" value="1"/>
</dbReference>
<keyword evidence="10 14" id="KW-0046">Antibiotic resistance</keyword>
<comment type="caution">
    <text evidence="15">The sequence shown here is derived from an EMBL/GenBank/DDBJ whole genome shotgun (WGS) entry which is preliminary data.</text>
</comment>